<feature type="non-terminal residue" evidence="4">
    <location>
        <position position="153"/>
    </location>
</feature>
<keyword evidence="2" id="KW-0963">Cytoplasm</keyword>
<dbReference type="GO" id="GO:0005737">
    <property type="term" value="C:cytoplasm"/>
    <property type="evidence" value="ECO:0007669"/>
    <property type="project" value="UniProtKB-SubCell"/>
</dbReference>
<gene>
    <name evidence="4" type="ORF">DILT_LOCUS1358</name>
</gene>
<dbReference type="GO" id="GO:0051015">
    <property type="term" value="F:actin filament binding"/>
    <property type="evidence" value="ECO:0007669"/>
    <property type="project" value="InterPro"/>
</dbReference>
<name>A0A3P6QGF2_DIBLA</name>
<dbReference type="PANTHER" id="PTHR19981">
    <property type="entry name" value="TALIN"/>
    <property type="match status" value="1"/>
</dbReference>
<evidence type="ECO:0000313" key="4">
    <source>
        <dbReference type="EMBL" id="VDK42970.1"/>
    </source>
</evidence>
<dbReference type="GO" id="GO:0005925">
    <property type="term" value="C:focal adhesion"/>
    <property type="evidence" value="ECO:0007669"/>
    <property type="project" value="TreeGrafter"/>
</dbReference>
<dbReference type="EMBL" id="UYRU01008797">
    <property type="protein sequence ID" value="VDK42970.1"/>
    <property type="molecule type" value="Genomic_DNA"/>
</dbReference>
<dbReference type="PANTHER" id="PTHR19981:SF1">
    <property type="entry name" value="RHEA, ISOFORM B"/>
    <property type="match status" value="1"/>
</dbReference>
<evidence type="ECO:0000256" key="1">
    <source>
        <dbReference type="ARBA" id="ARBA00004496"/>
    </source>
</evidence>
<keyword evidence="5" id="KW-1185">Reference proteome</keyword>
<comment type="subcellular location">
    <subcellularLocation>
        <location evidence="1">Cytoplasm</location>
    </subcellularLocation>
</comment>
<dbReference type="OrthoDB" id="10043037at2759"/>
<evidence type="ECO:0000256" key="2">
    <source>
        <dbReference type="ARBA" id="ARBA00022490"/>
    </source>
</evidence>
<dbReference type="Gene3D" id="1.20.1420.10">
    <property type="entry name" value="Talin, central domain"/>
    <property type="match status" value="1"/>
</dbReference>
<evidence type="ECO:0000259" key="3">
    <source>
        <dbReference type="Pfam" id="PF08913"/>
    </source>
</evidence>
<proteinExistence type="predicted"/>
<dbReference type="GO" id="GO:0098609">
    <property type="term" value="P:cell-cell adhesion"/>
    <property type="evidence" value="ECO:0007669"/>
    <property type="project" value="TreeGrafter"/>
</dbReference>
<dbReference type="SUPFAM" id="SSF47220">
    <property type="entry name" value="alpha-catenin/vinculin-like"/>
    <property type="match status" value="1"/>
</dbReference>
<accession>A0A3P6QGF2</accession>
<dbReference type="InterPro" id="IPR015009">
    <property type="entry name" value="Vinculin-bd_dom"/>
</dbReference>
<sequence length="153" mass="16792">MKSVHLHAPIEDAVRAQIDSCEDLLSAVDSLVSQHDFMEKLMAVLAQSQAVVDQPARVPRDAHFTDYQARMLRLARHMEQQTQSALIVSRRADATAELPPVVNNLAQDYAELCLVCRDASETLPDGRQSDQLRSAVKNVGNATRALIQSATTG</sequence>
<organism evidence="4 5">
    <name type="scientific">Dibothriocephalus latus</name>
    <name type="common">Fish tapeworm</name>
    <name type="synonym">Diphyllobothrium latum</name>
    <dbReference type="NCBI Taxonomy" id="60516"/>
    <lineage>
        <taxon>Eukaryota</taxon>
        <taxon>Metazoa</taxon>
        <taxon>Spiralia</taxon>
        <taxon>Lophotrochozoa</taxon>
        <taxon>Platyhelminthes</taxon>
        <taxon>Cestoda</taxon>
        <taxon>Eucestoda</taxon>
        <taxon>Diphyllobothriidea</taxon>
        <taxon>Diphyllobothriidae</taxon>
        <taxon>Dibothriocephalus</taxon>
    </lineage>
</organism>
<dbReference type="GO" id="GO:0005886">
    <property type="term" value="C:plasma membrane"/>
    <property type="evidence" value="ECO:0007669"/>
    <property type="project" value="TreeGrafter"/>
</dbReference>
<protein>
    <recommendedName>
        <fullName evidence="3">Vinculin-binding site-containing domain-containing protein</fullName>
    </recommendedName>
</protein>
<dbReference type="InterPro" id="IPR036723">
    <property type="entry name" value="Alpha-catenin/vinculin-like_sf"/>
</dbReference>
<dbReference type="GO" id="GO:0005178">
    <property type="term" value="F:integrin binding"/>
    <property type="evidence" value="ECO:0007669"/>
    <property type="project" value="TreeGrafter"/>
</dbReference>
<feature type="domain" description="Vinculin-binding site-containing" evidence="3">
    <location>
        <begin position="64"/>
        <end position="150"/>
    </location>
</feature>
<dbReference type="Pfam" id="PF08913">
    <property type="entry name" value="VBS"/>
    <property type="match status" value="1"/>
</dbReference>
<dbReference type="Proteomes" id="UP000281553">
    <property type="component" value="Unassembled WGS sequence"/>
</dbReference>
<dbReference type="GO" id="GO:0030036">
    <property type="term" value="P:actin cytoskeleton organization"/>
    <property type="evidence" value="ECO:0007669"/>
    <property type="project" value="TreeGrafter"/>
</dbReference>
<evidence type="ECO:0000313" key="5">
    <source>
        <dbReference type="Proteomes" id="UP000281553"/>
    </source>
</evidence>
<dbReference type="AlphaFoldDB" id="A0A3P6QGF2"/>
<reference evidence="4 5" key="1">
    <citation type="submission" date="2018-11" db="EMBL/GenBank/DDBJ databases">
        <authorList>
            <consortium name="Pathogen Informatics"/>
        </authorList>
    </citation>
    <scope>NUCLEOTIDE SEQUENCE [LARGE SCALE GENOMIC DNA]</scope>
</reference>